<evidence type="ECO:0000256" key="5">
    <source>
        <dbReference type="SAM" id="Phobius"/>
    </source>
</evidence>
<evidence type="ECO:0000256" key="2">
    <source>
        <dbReference type="ARBA" id="ARBA00022525"/>
    </source>
</evidence>
<evidence type="ECO:0000259" key="6">
    <source>
        <dbReference type="Pfam" id="PF00746"/>
    </source>
</evidence>
<organism evidence="7 8">
    <name type="scientific">Candidatus Vagococcus giribetii</name>
    <dbReference type="NCBI Taxonomy" id="2230876"/>
    <lineage>
        <taxon>Bacteria</taxon>
        <taxon>Bacillati</taxon>
        <taxon>Bacillota</taxon>
        <taxon>Bacilli</taxon>
        <taxon>Lactobacillales</taxon>
        <taxon>Enterococcaceae</taxon>
        <taxon>Vagococcus</taxon>
    </lineage>
</organism>
<evidence type="ECO:0000313" key="8">
    <source>
        <dbReference type="Proteomes" id="UP000664857"/>
    </source>
</evidence>
<protein>
    <submittedName>
        <fullName evidence="7">LPXTG cell wall anchor domain-containing protein</fullName>
    </submittedName>
</protein>
<dbReference type="InterPro" id="IPR019931">
    <property type="entry name" value="LPXTG_anchor"/>
</dbReference>
<proteinExistence type="predicted"/>
<dbReference type="NCBIfam" id="TIGR01167">
    <property type="entry name" value="LPXTG_anchor"/>
    <property type="match status" value="1"/>
</dbReference>
<dbReference type="RefSeq" id="WP_206965684.1">
    <property type="nucleotide sequence ID" value="NZ_JAFLVX010000015.1"/>
</dbReference>
<keyword evidence="8" id="KW-1185">Reference proteome</keyword>
<evidence type="ECO:0000313" key="7">
    <source>
        <dbReference type="EMBL" id="MBO0476573.1"/>
    </source>
</evidence>
<keyword evidence="3" id="KW-0732">Signal</keyword>
<gene>
    <name evidence="7" type="ORF">DOK76_05790</name>
</gene>
<dbReference type="EMBL" id="JAFLVX010000015">
    <property type="protein sequence ID" value="MBO0476573.1"/>
    <property type="molecule type" value="Genomic_DNA"/>
</dbReference>
<keyword evidence="1" id="KW-0134">Cell wall</keyword>
<keyword evidence="5" id="KW-1133">Transmembrane helix</keyword>
<evidence type="ECO:0000256" key="4">
    <source>
        <dbReference type="ARBA" id="ARBA00023088"/>
    </source>
</evidence>
<comment type="caution">
    <text evidence="7">The sequence shown here is derived from an EMBL/GenBank/DDBJ whole genome shotgun (WGS) entry which is preliminary data.</text>
</comment>
<name>A0ABS3HS38_9ENTE</name>
<accession>A0ABS3HS38</accession>
<dbReference type="Proteomes" id="UP000664857">
    <property type="component" value="Unassembled WGS sequence"/>
</dbReference>
<reference evidence="7 8" key="1">
    <citation type="submission" date="2021-03" db="EMBL/GenBank/DDBJ databases">
        <title>Enterococcal diversity collection.</title>
        <authorList>
            <person name="Gilmore M.S."/>
            <person name="Schwartzman J."/>
            <person name="Van Tyne D."/>
            <person name="Martin M."/>
            <person name="Earl A.M."/>
            <person name="Manson A.L."/>
            <person name="Straub T."/>
            <person name="Salamzade R."/>
            <person name="Saavedra J."/>
            <person name="Lebreton F."/>
            <person name="Prichula J."/>
            <person name="Schaufler K."/>
            <person name="Gaca A."/>
            <person name="Sgardioli B."/>
            <person name="Wagenaar J."/>
            <person name="Strong T."/>
        </authorList>
    </citation>
    <scope>NUCLEOTIDE SEQUENCE [LARGE SCALE GENOMIC DNA]</scope>
    <source>
        <strain evidence="7 8">DIV0080</strain>
    </source>
</reference>
<keyword evidence="2" id="KW-0964">Secreted</keyword>
<feature type="transmembrane region" description="Helical" evidence="5">
    <location>
        <begin position="67"/>
        <end position="85"/>
    </location>
</feature>
<feature type="domain" description="Gram-positive cocci surface proteins LPxTG" evidence="6">
    <location>
        <begin position="53"/>
        <end position="89"/>
    </location>
</feature>
<keyword evidence="4" id="KW-0572">Peptidoglycan-anchor</keyword>
<dbReference type="Pfam" id="PF00746">
    <property type="entry name" value="Gram_pos_anchor"/>
    <property type="match status" value="1"/>
</dbReference>
<evidence type="ECO:0000256" key="3">
    <source>
        <dbReference type="ARBA" id="ARBA00022729"/>
    </source>
</evidence>
<keyword evidence="5" id="KW-0472">Membrane</keyword>
<sequence>MKRLLLIIISIVTIGNLLVPQCFGAEYSEGQGVQSKGSISFFDETFSSKPIDNFRKTLPKTGEKKEVIFLIIGTILLLSIVLTFTQKKKINTSNKN</sequence>
<evidence type="ECO:0000256" key="1">
    <source>
        <dbReference type="ARBA" id="ARBA00022512"/>
    </source>
</evidence>
<keyword evidence="5" id="KW-0812">Transmembrane</keyword>